<dbReference type="GO" id="GO:0045721">
    <property type="term" value="P:negative regulation of gluconeogenesis"/>
    <property type="evidence" value="ECO:0007669"/>
    <property type="project" value="TreeGrafter"/>
</dbReference>
<feature type="compositionally biased region" description="Basic and acidic residues" evidence="2">
    <location>
        <begin position="1"/>
        <end position="13"/>
    </location>
</feature>
<gene>
    <name evidence="3" type="ORF">LANO_0B07338G</name>
</gene>
<dbReference type="Proteomes" id="UP000189911">
    <property type="component" value="Chromosome B"/>
</dbReference>
<dbReference type="EMBL" id="LT598450">
    <property type="protein sequence ID" value="SCU82729.1"/>
    <property type="molecule type" value="Genomic_DNA"/>
</dbReference>
<comment type="similarity">
    <text evidence="1">Belongs to the GID4/VID24 family.</text>
</comment>
<evidence type="ECO:0000313" key="4">
    <source>
        <dbReference type="Proteomes" id="UP000189911"/>
    </source>
</evidence>
<dbReference type="Pfam" id="PF09783">
    <property type="entry name" value="Vac_ImportDeg"/>
    <property type="match status" value="1"/>
</dbReference>
<keyword evidence="4" id="KW-1185">Reference proteome</keyword>
<feature type="region of interest" description="Disordered" evidence="2">
    <location>
        <begin position="85"/>
        <end position="104"/>
    </location>
</feature>
<sequence length="312" mass="35071">MINETGKAKDISKSLKTTQVASPAASRPATPPFGVLSNRLVQSCKDEDTLYRCSSVESLDSPTYTPELTALSNSDDTKKYITQDYSPYNSRAPSPANRKVSRPHTGCTSFLKPRMEFSGFQISGYKKNQVKVVLQTVDLPIHASDTSMVPHLTGFFSIQGLTTHQPEITTFFEAYAVTENLGFLSSDMPSHLDDLKANDNIDLEHWLNFPCFKDMCTHKKVLPSMVSGSHAHTGYLHKRFIYMRWKEKFLVPDADLDSVEGASYDGYYYIVHDQLTGNIVGLYYHKDAEKFQQLELAPVRDLCSGSCDFEFN</sequence>
<feature type="region of interest" description="Disordered" evidence="2">
    <location>
        <begin position="1"/>
        <end position="32"/>
    </location>
</feature>
<evidence type="ECO:0000256" key="2">
    <source>
        <dbReference type="SAM" id="MobiDB-lite"/>
    </source>
</evidence>
<dbReference type="GO" id="GO:0005773">
    <property type="term" value="C:vacuole"/>
    <property type="evidence" value="ECO:0007669"/>
    <property type="project" value="GOC"/>
</dbReference>
<dbReference type="GO" id="GO:0006623">
    <property type="term" value="P:protein targeting to vacuole"/>
    <property type="evidence" value="ECO:0007669"/>
    <property type="project" value="TreeGrafter"/>
</dbReference>
<dbReference type="GO" id="GO:0043161">
    <property type="term" value="P:proteasome-mediated ubiquitin-dependent protein catabolic process"/>
    <property type="evidence" value="ECO:0007669"/>
    <property type="project" value="TreeGrafter"/>
</dbReference>
<dbReference type="InterPro" id="IPR018618">
    <property type="entry name" value="GID4/10-like"/>
</dbReference>
<dbReference type="AlphaFoldDB" id="A0A1G4IZS0"/>
<evidence type="ECO:0000256" key="1">
    <source>
        <dbReference type="ARBA" id="ARBA00061469"/>
    </source>
</evidence>
<dbReference type="PANTHER" id="PTHR14534">
    <property type="entry name" value="VACUOLAR IMPORT AND DEGRADATION PROTEIN 24"/>
    <property type="match status" value="1"/>
</dbReference>
<dbReference type="GO" id="GO:0007039">
    <property type="term" value="P:protein catabolic process in the vacuole"/>
    <property type="evidence" value="ECO:0007669"/>
    <property type="project" value="TreeGrafter"/>
</dbReference>
<accession>A0A1G4IZS0</accession>
<name>A0A1G4IZS0_9SACH</name>
<dbReference type="GO" id="GO:0034657">
    <property type="term" value="C:GID complex"/>
    <property type="evidence" value="ECO:0007669"/>
    <property type="project" value="TreeGrafter"/>
</dbReference>
<protein>
    <submittedName>
        <fullName evidence="3">LANO_0B07338g1_1</fullName>
    </submittedName>
</protein>
<reference evidence="4" key="1">
    <citation type="submission" date="2016-03" db="EMBL/GenBank/DDBJ databases">
        <authorList>
            <person name="Devillers Hugo."/>
        </authorList>
    </citation>
    <scope>NUCLEOTIDE SEQUENCE [LARGE SCALE GENOMIC DNA]</scope>
</reference>
<proteinExistence type="inferred from homology"/>
<dbReference type="OrthoDB" id="62at2759"/>
<organism evidence="3 4">
    <name type="scientific">Lachancea nothofagi CBS 11611</name>
    <dbReference type="NCBI Taxonomy" id="1266666"/>
    <lineage>
        <taxon>Eukaryota</taxon>
        <taxon>Fungi</taxon>
        <taxon>Dikarya</taxon>
        <taxon>Ascomycota</taxon>
        <taxon>Saccharomycotina</taxon>
        <taxon>Saccharomycetes</taxon>
        <taxon>Saccharomycetales</taxon>
        <taxon>Saccharomycetaceae</taxon>
        <taxon>Lachancea</taxon>
    </lineage>
</organism>
<dbReference type="PANTHER" id="PTHR14534:SF3">
    <property type="entry name" value="GID COMPLEX SUBUNIT 4 HOMOLOG"/>
    <property type="match status" value="1"/>
</dbReference>
<evidence type="ECO:0000313" key="3">
    <source>
        <dbReference type="EMBL" id="SCU82729.1"/>
    </source>
</evidence>